<feature type="compositionally biased region" description="Basic and acidic residues" evidence="16">
    <location>
        <begin position="38"/>
        <end position="52"/>
    </location>
</feature>
<keyword evidence="9" id="KW-0325">Glycoprotein</keyword>
<evidence type="ECO:0000256" key="10">
    <source>
        <dbReference type="ARBA" id="ARBA00023268"/>
    </source>
</evidence>
<keyword evidence="6" id="KW-1133">Transmembrane helix</keyword>
<proteinExistence type="evidence at transcript level"/>
<dbReference type="InterPro" id="IPR051292">
    <property type="entry name" value="Xyl/GlcA_transferase"/>
</dbReference>
<name>A0A6F9DDP3_9ASCI</name>
<evidence type="ECO:0000256" key="7">
    <source>
        <dbReference type="ARBA" id="ARBA00023034"/>
    </source>
</evidence>
<reference evidence="17" key="1">
    <citation type="submission" date="2020-04" db="EMBL/GenBank/DDBJ databases">
        <authorList>
            <person name="Neveu A P."/>
        </authorList>
    </citation>
    <scope>NUCLEOTIDE SEQUENCE</scope>
    <source>
        <tissue evidence="17">Whole embryo</tissue>
    </source>
</reference>
<gene>
    <name evidence="17" type="primary">Gyltl1b</name>
</gene>
<keyword evidence="8" id="KW-0472">Membrane</keyword>
<comment type="catalytic activity">
    <reaction evidence="13">
        <text>3-O-{beta-D-GlcA-(1-&gt;[3)-alpha-D-Xyl-(1-&gt;3)-beta-D-GlcA-(1-&gt;](n)-4)-beta-D-Xyl-(1-&gt;4)-Rib-ol-P-Rib-ol-P-3-beta-D-GalNAc-(1-&gt;3)-beta-D-GlcNAc-(1-&gt;4)-O-6-P-alpha-D-Man}-L-Thr-[protein] + UDP-alpha-D-xylose = 3-O-{(1-&gt;[3)-alpha-D-Xyl-(1-&gt;3)-beta-D-GlcA-(1-&gt;](n+1)-4)-beta-D-Xyl-(1-&gt;4)-Rib-ol-P-Rib-ol-P-3-beta-D-GalNAc-(1-&gt;3)-beta-D-GlcNAc-(1-&gt;4)-O-6-P-alpha-D-Man}-L-Thr-[protein] + UDP + H(+)</text>
        <dbReference type="Rhea" id="RHEA:68368"/>
        <dbReference type="Rhea" id="RHEA-COMP:17485"/>
        <dbReference type="Rhea" id="RHEA-COMP:17486"/>
        <dbReference type="ChEBI" id="CHEBI:15378"/>
        <dbReference type="ChEBI" id="CHEBI:57632"/>
        <dbReference type="ChEBI" id="CHEBI:58223"/>
        <dbReference type="ChEBI" id="CHEBI:177354"/>
        <dbReference type="ChEBI" id="CHEBI:177355"/>
    </reaction>
    <physiologicalReaction direction="left-to-right" evidence="13">
        <dbReference type="Rhea" id="RHEA:68369"/>
    </physiologicalReaction>
</comment>
<dbReference type="FunFam" id="3.90.550.10:FF:000229">
    <property type="entry name" value="Glycosyltransferase-like protein LARGE"/>
    <property type="match status" value="1"/>
</dbReference>
<dbReference type="PANTHER" id="PTHR12270">
    <property type="entry name" value="GLYCOSYLTRANSFERASE-RELATED"/>
    <property type="match status" value="1"/>
</dbReference>
<evidence type="ECO:0000256" key="4">
    <source>
        <dbReference type="ARBA" id="ARBA00022692"/>
    </source>
</evidence>
<comment type="subcellular location">
    <subcellularLocation>
        <location evidence="1">Golgi apparatus membrane</location>
        <topology evidence="1">Single-pass type II membrane protein</topology>
    </subcellularLocation>
</comment>
<dbReference type="InterPro" id="IPR002495">
    <property type="entry name" value="Glyco_trans_8"/>
</dbReference>
<evidence type="ECO:0000313" key="17">
    <source>
        <dbReference type="EMBL" id="CAB3251538.1"/>
    </source>
</evidence>
<evidence type="ECO:0000256" key="12">
    <source>
        <dbReference type="ARBA" id="ARBA00038468"/>
    </source>
</evidence>
<evidence type="ECO:0000256" key="11">
    <source>
        <dbReference type="ARBA" id="ARBA00038461"/>
    </source>
</evidence>
<protein>
    <submittedName>
        <fullName evidence="17">Glycosyltransferase-like protein LARGE2</fullName>
    </submittedName>
</protein>
<accession>A0A6F9DDP3</accession>
<organism evidence="17">
    <name type="scientific">Phallusia mammillata</name>
    <dbReference type="NCBI Taxonomy" id="59560"/>
    <lineage>
        <taxon>Eukaryota</taxon>
        <taxon>Metazoa</taxon>
        <taxon>Chordata</taxon>
        <taxon>Tunicata</taxon>
        <taxon>Ascidiacea</taxon>
        <taxon>Phlebobranchia</taxon>
        <taxon>Ascidiidae</taxon>
        <taxon>Phallusia</taxon>
    </lineage>
</organism>
<evidence type="ECO:0000256" key="6">
    <source>
        <dbReference type="ARBA" id="ARBA00022989"/>
    </source>
</evidence>
<feature type="region of interest" description="Disordered" evidence="16">
    <location>
        <begin position="37"/>
        <end position="60"/>
    </location>
</feature>
<keyword evidence="5" id="KW-0735">Signal-anchor</keyword>
<evidence type="ECO:0000256" key="14">
    <source>
        <dbReference type="ARBA" id="ARBA00049259"/>
    </source>
</evidence>
<evidence type="ECO:0000256" key="9">
    <source>
        <dbReference type="ARBA" id="ARBA00023180"/>
    </source>
</evidence>
<comment type="similarity">
    <text evidence="12">In the C-terminal section; belongs to the glycosyltransferase 49 family.</text>
</comment>
<dbReference type="GO" id="GO:0000139">
    <property type="term" value="C:Golgi membrane"/>
    <property type="evidence" value="ECO:0007669"/>
    <property type="project" value="UniProtKB-SubCell"/>
</dbReference>
<evidence type="ECO:0000256" key="2">
    <source>
        <dbReference type="ARBA" id="ARBA00022676"/>
    </source>
</evidence>
<dbReference type="Pfam" id="PF01501">
    <property type="entry name" value="Glyco_transf_8"/>
    <property type="match status" value="1"/>
</dbReference>
<comment type="catalytic activity">
    <reaction evidence="15">
        <text>3-O-[beta-D-GlcA-(1-&gt;3)-beta-D-Xyl-(1-&gt;4)-Rib-ol-P-Rib-ol-P-3-beta-D-GalNAc-(1-&gt;3)-beta-D-GlcNAc-(1-&gt;4)-(O-6-P-alpha-D-Man)]-Thr-[protein] + UDP-alpha-D-xylose = 3-O-[alpha-D-Xyl-(1-&gt;3)-beta-D-GlcA-(1-&gt;4)-beta-D-Xyl-(1-&gt;4)-Rib-ol-P-Rib-ol-P-3-beta-D-GalNAc-(1-&gt;3)-beta-D-GlcNAc-(1-&gt;4)-(O-6-P-alpha-D-Man)]-Thr-[protein] + UDP + H(+)</text>
        <dbReference type="Rhea" id="RHEA:57336"/>
        <dbReference type="Rhea" id="RHEA-COMP:17482"/>
        <dbReference type="Rhea" id="RHEA-COMP:17483"/>
        <dbReference type="ChEBI" id="CHEBI:15378"/>
        <dbReference type="ChEBI" id="CHEBI:57632"/>
        <dbReference type="ChEBI" id="CHEBI:58223"/>
        <dbReference type="ChEBI" id="CHEBI:177336"/>
        <dbReference type="ChEBI" id="CHEBI:177352"/>
    </reaction>
    <physiologicalReaction direction="left-to-right" evidence="15">
        <dbReference type="Rhea" id="RHEA:57337"/>
    </physiologicalReaction>
</comment>
<keyword evidence="2" id="KW-0328">Glycosyltransferase</keyword>
<dbReference type="GO" id="GO:0035269">
    <property type="term" value="P:protein O-linked glycosylation via mannose"/>
    <property type="evidence" value="ECO:0007669"/>
    <property type="project" value="UniProtKB-ARBA"/>
</dbReference>
<evidence type="ECO:0000256" key="15">
    <source>
        <dbReference type="ARBA" id="ARBA00049472"/>
    </source>
</evidence>
<keyword evidence="3 17" id="KW-0808">Transferase</keyword>
<dbReference type="FunFam" id="3.90.550.10:FF:000016">
    <property type="entry name" value="LARGE xylosyl- and glucuronyltransferase 2"/>
    <property type="match status" value="1"/>
</dbReference>
<dbReference type="Gene3D" id="3.90.550.10">
    <property type="entry name" value="Spore Coat Polysaccharide Biosynthesis Protein SpsA, Chain A"/>
    <property type="match status" value="1"/>
</dbReference>
<dbReference type="SUPFAM" id="SSF53448">
    <property type="entry name" value="Nucleotide-diphospho-sugar transferases"/>
    <property type="match status" value="1"/>
</dbReference>
<dbReference type="EMBL" id="LR785660">
    <property type="protein sequence ID" value="CAB3251538.1"/>
    <property type="molecule type" value="mRNA"/>
</dbReference>
<evidence type="ECO:0000256" key="13">
    <source>
        <dbReference type="ARBA" id="ARBA00048091"/>
    </source>
</evidence>
<dbReference type="GO" id="GO:0015020">
    <property type="term" value="F:glucuronosyltransferase activity"/>
    <property type="evidence" value="ECO:0007669"/>
    <property type="project" value="TreeGrafter"/>
</dbReference>
<evidence type="ECO:0000256" key="16">
    <source>
        <dbReference type="SAM" id="MobiDB-lite"/>
    </source>
</evidence>
<evidence type="ECO:0000256" key="5">
    <source>
        <dbReference type="ARBA" id="ARBA00022968"/>
    </source>
</evidence>
<keyword evidence="7" id="KW-0333">Golgi apparatus</keyword>
<evidence type="ECO:0000256" key="1">
    <source>
        <dbReference type="ARBA" id="ARBA00004323"/>
    </source>
</evidence>
<comment type="similarity">
    <text evidence="11">In the N-terminal section; belongs to the glycosyltransferase 8 family.</text>
</comment>
<dbReference type="PANTHER" id="PTHR12270:SF25">
    <property type="entry name" value="GLYCOSYLTRANSFERASE-LIKE PROTEIN LARGE"/>
    <property type="match status" value="1"/>
</dbReference>
<comment type="catalytic activity">
    <reaction evidence="14">
        <text>3-O-{(1-&gt;[3)-alpha-D-Xyl-(1-&gt;3)-beta-D-GlcA-(1-&gt;](n)-4)-beta-D-Xyl-(1-&gt;4)-Rib-ol-P-Rib-ol-P-3-beta-D-GalNAc-(1-&gt;3)-beta-D-GlcNAc-(1-&gt;4)-O-6-P-alpha-D-Man}-L-Thr-[protein] + UDP-alpha-D-glucuronate = 3-O-{beta-D-GlcA-(1-&gt;[3)-alpha-D-Xyl-(1-&gt;3)-beta-D-GlcA-(1-&gt;](n)-4)-beta-D-Xyl-(1-&gt;4)-Rib-ol-P-Rib-ol-P-3-beta-D-GalNAc-(1-&gt;3)-beta-D-GlcNAc-(1-&gt;4)-O-6-P-alpha-D-Man}-L-Thr-[protein] + UDP + H(+)</text>
        <dbReference type="Rhea" id="RHEA:67924"/>
        <dbReference type="Rhea" id="RHEA-COMP:17484"/>
        <dbReference type="Rhea" id="RHEA-COMP:17486"/>
        <dbReference type="ChEBI" id="CHEBI:15378"/>
        <dbReference type="ChEBI" id="CHEBI:58052"/>
        <dbReference type="ChEBI" id="CHEBI:58223"/>
        <dbReference type="ChEBI" id="CHEBI:177354"/>
        <dbReference type="ChEBI" id="CHEBI:177355"/>
    </reaction>
    <physiologicalReaction direction="left-to-right" evidence="14">
        <dbReference type="Rhea" id="RHEA:67925"/>
    </physiologicalReaction>
</comment>
<evidence type="ECO:0000256" key="3">
    <source>
        <dbReference type="ARBA" id="ARBA00022679"/>
    </source>
</evidence>
<dbReference type="AlphaFoldDB" id="A0A6F9DDP3"/>
<keyword evidence="4" id="KW-0812">Transmembrane</keyword>
<dbReference type="InterPro" id="IPR029044">
    <property type="entry name" value="Nucleotide-diphossugar_trans"/>
</dbReference>
<dbReference type="GO" id="GO:0042285">
    <property type="term" value="F:xylosyltransferase activity"/>
    <property type="evidence" value="ECO:0007669"/>
    <property type="project" value="TreeGrafter"/>
</dbReference>
<dbReference type="Pfam" id="PF13896">
    <property type="entry name" value="Glyco_transf_49"/>
    <property type="match status" value="2"/>
</dbReference>
<keyword evidence="10" id="KW-0511">Multifunctional enzyme</keyword>
<evidence type="ECO:0000256" key="8">
    <source>
        <dbReference type="ARBA" id="ARBA00023136"/>
    </source>
</evidence>
<sequence>MLFRKIIYKNGALKLLSLAIVLWLLYTLSKLPRSRISNQHEKSSSDQEKEQSSKISYETGTPLSEECTPIQVAMVCVGFSTNRQMVTLIKSILHYRKHHLHFHIFVNQQSKTVLGTMFRTWNVPNLIVTFYLIDEHIQAVSWIPNKHYAGVYGLIKLLIPDILPKHLKEIIVLDTDIVFSSDIFQLWQYFKLFTKEECIGLIENQSNWYLGTLHTTSTIWPALGRGFNTGIMLLSCDKLRSKGWNDIWLKVTKQHLKHLNEVALADQDIFNAVIKGMPSIVHTLPCVWNLQLSDNMKFDLCYLKNKHQIKAVHWNFRKNRVKKYKHVELFTSIRSHFVELNGALLRQSVSVCNDNTDNMVVLADYDENNMCSNFVASSTGPHRTHLFYFEFEYKPIEDDVSIVVHLSIDRLQMLEILCRQWDGPVSVAIFLSDFDARKVEVFVQESSILNSRKNIAFHLVFQNTVKDVYPINLLRNIALQQVVTDFVFLYDVDFVPMMGLYSYILSHVTEEMHSNLTAFVIPAFESLWYKNELPSTKAELLSHLESGAITTFRENVWPQGHAPTNYSLWKKSNTPYRIRWQKDFEPYVVLSKKRCPLYDKRFIGFGWNKISHIMELDAMGFSFVVLPHGFIIHIPHLPSIELQKYRTLPEYRECMNDLKLSFIEILMNKYHIDKERYKMFMEEY</sequence>